<feature type="non-terminal residue" evidence="2">
    <location>
        <position position="1"/>
    </location>
</feature>
<evidence type="ECO:0000256" key="1">
    <source>
        <dbReference type="SAM" id="MobiDB-lite"/>
    </source>
</evidence>
<evidence type="ECO:0000313" key="3">
    <source>
        <dbReference type="Proteomes" id="UP000836404"/>
    </source>
</evidence>
<keyword evidence="3" id="KW-1185">Reference proteome</keyword>
<organism evidence="2 3">
    <name type="scientific">Tilletia laevis</name>
    <dbReference type="NCBI Taxonomy" id="157183"/>
    <lineage>
        <taxon>Eukaryota</taxon>
        <taxon>Fungi</taxon>
        <taxon>Dikarya</taxon>
        <taxon>Basidiomycota</taxon>
        <taxon>Ustilaginomycotina</taxon>
        <taxon>Exobasidiomycetes</taxon>
        <taxon>Tilletiales</taxon>
        <taxon>Tilletiaceae</taxon>
        <taxon>Tilletia</taxon>
    </lineage>
</organism>
<dbReference type="AlphaFoldDB" id="A0A9N8LJX5"/>
<comment type="caution">
    <text evidence="2">The sequence shown here is derived from an EMBL/GenBank/DDBJ whole genome shotgun (WGS) entry which is preliminary data.</text>
</comment>
<feature type="region of interest" description="Disordered" evidence="1">
    <location>
        <begin position="144"/>
        <end position="208"/>
    </location>
</feature>
<sequence length="208" mass="21886">EVFCLQHDDEDDEDRLAPIFRGEDGNSTFDLGELDDLLADEKENWALSVLEDPPSILAHPATSPKPKSKKSKKAAAAAAAVAPKKAKKQELIRGPLAELDDLVLSDASAPASTKRKTGGNKKALTLTDAEAAEALGELTSLSAAEKAEKQARKRSLRFYTGQIASRDPYAPSSSSGMASGGGGKLIVLRGSKRDAEPCEGSGGARRAE</sequence>
<feature type="region of interest" description="Disordered" evidence="1">
    <location>
        <begin position="51"/>
        <end position="81"/>
    </location>
</feature>
<name>A0A9N8LJX5_9BASI</name>
<evidence type="ECO:0000313" key="2">
    <source>
        <dbReference type="EMBL" id="CAD6924831.1"/>
    </source>
</evidence>
<accession>A0A9N8LJX5</accession>
<gene>
    <name evidence="2" type="ORF">JKILLFL_G8236</name>
</gene>
<protein>
    <submittedName>
        <fullName evidence="2">Uncharacterized protein</fullName>
    </submittedName>
</protein>
<dbReference type="Proteomes" id="UP000836404">
    <property type="component" value="Unassembled WGS sequence"/>
</dbReference>
<dbReference type="EMBL" id="CAJHJF010002271">
    <property type="protein sequence ID" value="CAD6924831.1"/>
    <property type="molecule type" value="Genomic_DNA"/>
</dbReference>
<proteinExistence type="predicted"/>
<reference evidence="2 3" key="1">
    <citation type="submission" date="2020-10" db="EMBL/GenBank/DDBJ databases">
        <authorList>
            <person name="Sedaghatjoo S."/>
        </authorList>
    </citation>
    <scope>NUCLEOTIDE SEQUENCE [LARGE SCALE GENOMIC DNA]</scope>
    <source>
        <strain evidence="2 3">LLFL</strain>
    </source>
</reference>